<dbReference type="OrthoDB" id="9860476at2"/>
<feature type="transmembrane region" description="Helical" evidence="1">
    <location>
        <begin position="34"/>
        <end position="57"/>
    </location>
</feature>
<dbReference type="RefSeq" id="WP_126423143.1">
    <property type="nucleotide sequence ID" value="NZ_AP019367.1"/>
</dbReference>
<keyword evidence="1" id="KW-1133">Transmembrane helix</keyword>
<proteinExistence type="predicted"/>
<protein>
    <submittedName>
        <fullName evidence="2">Uncharacterized protein</fullName>
    </submittedName>
</protein>
<evidence type="ECO:0000313" key="2">
    <source>
        <dbReference type="EMBL" id="BBH50936.1"/>
    </source>
</evidence>
<dbReference type="Proteomes" id="UP000273154">
    <property type="component" value="Chromosome"/>
</dbReference>
<feature type="transmembrane region" description="Helical" evidence="1">
    <location>
        <begin position="64"/>
        <end position="88"/>
    </location>
</feature>
<organism evidence="2 3">
    <name type="scientific">Parolsenella catena</name>
    <dbReference type="NCBI Taxonomy" id="2003188"/>
    <lineage>
        <taxon>Bacteria</taxon>
        <taxon>Bacillati</taxon>
        <taxon>Actinomycetota</taxon>
        <taxon>Coriobacteriia</taxon>
        <taxon>Coriobacteriales</taxon>
        <taxon>Atopobiaceae</taxon>
        <taxon>Parolsenella</taxon>
    </lineage>
</organism>
<keyword evidence="1" id="KW-0812">Transmembrane</keyword>
<keyword evidence="1" id="KW-0472">Membrane</keyword>
<dbReference type="EMBL" id="AP019367">
    <property type="protein sequence ID" value="BBH50936.1"/>
    <property type="molecule type" value="Genomic_DNA"/>
</dbReference>
<evidence type="ECO:0000313" key="3">
    <source>
        <dbReference type="Proteomes" id="UP000273154"/>
    </source>
</evidence>
<accession>A0A3G9K323</accession>
<name>A0A3G9K323_9ACTN</name>
<sequence length="92" mass="9396">MASQILLGVVLGLAGAAPFSVALARTVARGPKGPGVRSGLVCIVVSALIVLVGMALVHRLWAEAFVPVSVSAVLAMLVAVTTLVLVTWHRLS</sequence>
<keyword evidence="3" id="KW-1185">Reference proteome</keyword>
<dbReference type="KEGG" id="pcat:Pcatena_15230"/>
<dbReference type="AlphaFoldDB" id="A0A3G9K323"/>
<reference evidence="3" key="1">
    <citation type="submission" date="2018-11" db="EMBL/GenBank/DDBJ databases">
        <title>Comparative genomics of Parolsenella catena and Libanicoccus massiliensis: Reclassification of Libanicoccus massiliensis as Parolsenella massiliensis comb. nov.</title>
        <authorList>
            <person name="Sakamoto M."/>
            <person name="Ikeyama N."/>
            <person name="Murakami T."/>
            <person name="Mori H."/>
            <person name="Yuki M."/>
            <person name="Ohkuma M."/>
        </authorList>
    </citation>
    <scope>NUCLEOTIDE SEQUENCE [LARGE SCALE GENOMIC DNA]</scope>
    <source>
        <strain evidence="3">JCM 31932</strain>
    </source>
</reference>
<dbReference type="GeneID" id="88849664"/>
<gene>
    <name evidence="2" type="ORF">Pcatena_15230</name>
</gene>
<evidence type="ECO:0000256" key="1">
    <source>
        <dbReference type="SAM" id="Phobius"/>
    </source>
</evidence>